<organism evidence="2 3">
    <name type="scientific">SAR324 cluster bacterium</name>
    <dbReference type="NCBI Taxonomy" id="2024889"/>
    <lineage>
        <taxon>Bacteria</taxon>
        <taxon>Deltaproteobacteria</taxon>
        <taxon>SAR324 cluster</taxon>
    </lineage>
</organism>
<accession>A0A7X9IKU6</accession>
<reference evidence="2 3" key="1">
    <citation type="journal article" date="2020" name="Biotechnol. Biofuels">
        <title>New insights from the biogas microbiome by comprehensive genome-resolved metagenomics of nearly 1600 species originating from multiple anaerobic digesters.</title>
        <authorList>
            <person name="Campanaro S."/>
            <person name="Treu L."/>
            <person name="Rodriguez-R L.M."/>
            <person name="Kovalovszki A."/>
            <person name="Ziels R.M."/>
            <person name="Maus I."/>
            <person name="Zhu X."/>
            <person name="Kougias P.G."/>
            <person name="Basile A."/>
            <person name="Luo G."/>
            <person name="Schluter A."/>
            <person name="Konstantinidis K.T."/>
            <person name="Angelidaki I."/>
        </authorList>
    </citation>
    <scope>NUCLEOTIDE SEQUENCE [LARGE SCALE GENOMIC DNA]</scope>
    <source>
        <strain evidence="2">AS27yjCOA_65</strain>
    </source>
</reference>
<sequence length="120" mass="12783">MGNDVPLNVCVYVTADEGGPNYKIKASTGHDPDFKVSDGNGHFIIFDVYWNDQIGTTGQKKMTAGDETSIGTQSGADTTQSDCGGTMNGNIEIEFTESRLRAAVAGTYSGTLTFTLMPYP</sequence>
<protein>
    <submittedName>
        <fullName evidence="2">Uncharacterized protein</fullName>
    </submittedName>
</protein>
<gene>
    <name evidence="2" type="ORF">GYA55_10505</name>
</gene>
<name>A0A7X9IKU6_9DELT</name>
<comment type="caution">
    <text evidence="2">The sequence shown here is derived from an EMBL/GenBank/DDBJ whole genome shotgun (WGS) entry which is preliminary data.</text>
</comment>
<dbReference type="EMBL" id="JAAZON010000474">
    <property type="protein sequence ID" value="NMC63582.1"/>
    <property type="molecule type" value="Genomic_DNA"/>
</dbReference>
<feature type="compositionally biased region" description="Polar residues" evidence="1">
    <location>
        <begin position="69"/>
        <end position="83"/>
    </location>
</feature>
<evidence type="ECO:0000313" key="2">
    <source>
        <dbReference type="EMBL" id="NMC63582.1"/>
    </source>
</evidence>
<dbReference type="Proteomes" id="UP000524246">
    <property type="component" value="Unassembled WGS sequence"/>
</dbReference>
<feature type="region of interest" description="Disordered" evidence="1">
    <location>
        <begin position="60"/>
        <end position="85"/>
    </location>
</feature>
<evidence type="ECO:0000313" key="3">
    <source>
        <dbReference type="Proteomes" id="UP000524246"/>
    </source>
</evidence>
<evidence type="ECO:0000256" key="1">
    <source>
        <dbReference type="SAM" id="MobiDB-lite"/>
    </source>
</evidence>
<dbReference type="AlphaFoldDB" id="A0A7X9IKU6"/>
<proteinExistence type="predicted"/>